<evidence type="ECO:0000256" key="3">
    <source>
        <dbReference type="SAM" id="Coils"/>
    </source>
</evidence>
<name>A0A815KEY3_9BILA</name>
<feature type="coiled-coil region" evidence="3">
    <location>
        <begin position="356"/>
        <end position="435"/>
    </location>
</feature>
<dbReference type="PROSITE" id="PS50086">
    <property type="entry name" value="TBC_RABGAP"/>
    <property type="match status" value="1"/>
</dbReference>
<dbReference type="Gene3D" id="1.10.8.270">
    <property type="entry name" value="putative rabgap domain of human tbc1 domain family member 14 like domains"/>
    <property type="match status" value="1"/>
</dbReference>
<feature type="region of interest" description="Disordered" evidence="4">
    <location>
        <begin position="744"/>
        <end position="776"/>
    </location>
</feature>
<dbReference type="Proteomes" id="UP000663860">
    <property type="component" value="Unassembled WGS sequence"/>
</dbReference>
<protein>
    <recommendedName>
        <fullName evidence="5">Rab-GAP TBC domain-containing protein</fullName>
    </recommendedName>
</protein>
<keyword evidence="2 3" id="KW-0175">Coiled coil</keyword>
<evidence type="ECO:0000313" key="6">
    <source>
        <dbReference type="EMBL" id="CAF1392330.1"/>
    </source>
</evidence>
<dbReference type="FunFam" id="1.10.472.80:FF:000002">
    <property type="entry name" value="Ecotropic viral integration site 5"/>
    <property type="match status" value="1"/>
</dbReference>
<dbReference type="FunFam" id="1.10.8.270:FF:000003">
    <property type="entry name" value="Ecotropic viral integration site 5"/>
    <property type="match status" value="1"/>
</dbReference>
<dbReference type="InterPro" id="IPR050302">
    <property type="entry name" value="Rab_GAP_TBC_domain"/>
</dbReference>
<comment type="caution">
    <text evidence="6">The sequence shown here is derived from an EMBL/GenBank/DDBJ whole genome shotgun (WGS) entry which is preliminary data.</text>
</comment>
<sequence length="831" mass="97562">MTQSKDIYMADMTNDEIELLKRLEEENRRIEYDLKSPTSAILNPITNTRSPELHHNQGQQLDSISTEINNLTIDKDGNLENEWVVWNRIINNWSMTMKKNPIWIKDVIRFGVPVHFRPLLWQCLTKVETSNAKYKYAEFMKMTSPCEKVIRRDISRTYPQHDFFKQKHGLGQESLFNVMKAYSLYDREVGYCQGIGFIVGLLLMHMPEEEAFAVLVSIMQDYTMRDMYKPDMFYLGLCIYQLECMIQENLPDLYRHFQAENFHTSTFASSWFLTLFTTQLPLNIVCRTMDLFLSEGMEVIFRIGIGLLEIHQDELMLLSMEDMLKYFQKEVPAKHETDPETLLQRAFTLQYNGKKMKKLEKEYTVIRKEEQEEQIEIRKLRNENRLLKQRVENLEKESATLANRLIEGQKLRNENRLLKQRVENLEKESATLANRLIEGQVLNAQYAEESYQLKRENCTLKKQIDEINCLNINNNHNTYINNNTIETKNLNSSDFLVTSNNNELDVLRETVNRLTMENRRLQSTPNIEISTLQEELTLVKMRDAEAQMNMNELRQRIADLNREWQLHDSECKTDRAMENHSNNNNDAYDLIAHELITLKMREAQTDCDNKLLSQKIMDIETQKQVLHNQIKRQDDELQRIRLELDECRVRENEFRIQLNDIKNQMNDGVLRQKEDSMMLRIREAESTQTVGDLRQRIAELEILNQELISRGQIMDDGDFQDKFAELQDEVVGLRLMQTLQRRQSISTDPTRIDYEESEDESLPSSPLTFSNTDNHHLSSSTDIYSNLNIEPKHHLRQSTPSLAVNNIKTQCATSSTILSSSQPSSVPLFTN</sequence>
<dbReference type="AlphaFoldDB" id="A0A815KEY3"/>
<evidence type="ECO:0000256" key="2">
    <source>
        <dbReference type="ARBA" id="ARBA00023054"/>
    </source>
</evidence>
<feature type="coiled-coil region" evidence="3">
    <location>
        <begin position="616"/>
        <end position="650"/>
    </location>
</feature>
<evidence type="ECO:0000256" key="1">
    <source>
        <dbReference type="ARBA" id="ARBA00022553"/>
    </source>
</evidence>
<dbReference type="Gene3D" id="1.10.472.80">
    <property type="entry name" value="Ypt/Rab-GAP domain of gyp1p, domain 3"/>
    <property type="match status" value="1"/>
</dbReference>
<reference evidence="6" key="1">
    <citation type="submission" date="2021-02" db="EMBL/GenBank/DDBJ databases">
        <authorList>
            <person name="Nowell W R."/>
        </authorList>
    </citation>
    <scope>NUCLEOTIDE SEQUENCE</scope>
</reference>
<dbReference type="SMART" id="SM00164">
    <property type="entry name" value="TBC"/>
    <property type="match status" value="1"/>
</dbReference>
<evidence type="ECO:0000256" key="4">
    <source>
        <dbReference type="SAM" id="MobiDB-lite"/>
    </source>
</evidence>
<proteinExistence type="predicted"/>
<gene>
    <name evidence="6" type="ORF">IZO911_LOCUS39029</name>
</gene>
<keyword evidence="1" id="KW-0597">Phosphoprotein</keyword>
<dbReference type="EMBL" id="CAJNOE010001139">
    <property type="protein sequence ID" value="CAF1392330.1"/>
    <property type="molecule type" value="Genomic_DNA"/>
</dbReference>
<dbReference type="GO" id="GO:0005096">
    <property type="term" value="F:GTPase activator activity"/>
    <property type="evidence" value="ECO:0007669"/>
    <property type="project" value="TreeGrafter"/>
</dbReference>
<dbReference type="Pfam" id="PF00566">
    <property type="entry name" value="RabGAP-TBC"/>
    <property type="match status" value="1"/>
</dbReference>
<dbReference type="PANTHER" id="PTHR47219">
    <property type="entry name" value="RAB GTPASE-ACTIVATING PROTEIN 1-LIKE"/>
    <property type="match status" value="1"/>
</dbReference>
<evidence type="ECO:0000259" key="5">
    <source>
        <dbReference type="PROSITE" id="PS50086"/>
    </source>
</evidence>
<accession>A0A815KEY3</accession>
<dbReference type="CDD" id="cd17039">
    <property type="entry name" value="Ubl_ubiquitin_like"/>
    <property type="match status" value="1"/>
</dbReference>
<organism evidence="6 7">
    <name type="scientific">Adineta steineri</name>
    <dbReference type="NCBI Taxonomy" id="433720"/>
    <lineage>
        <taxon>Eukaryota</taxon>
        <taxon>Metazoa</taxon>
        <taxon>Spiralia</taxon>
        <taxon>Gnathifera</taxon>
        <taxon>Rotifera</taxon>
        <taxon>Eurotatoria</taxon>
        <taxon>Bdelloidea</taxon>
        <taxon>Adinetida</taxon>
        <taxon>Adinetidae</taxon>
        <taxon>Adineta</taxon>
    </lineage>
</organism>
<dbReference type="PANTHER" id="PTHR47219:SF22">
    <property type="entry name" value="RAB-GAP TBC DOMAIN-CONTAINING PROTEIN"/>
    <property type="match status" value="1"/>
</dbReference>
<dbReference type="Gene3D" id="1.10.10.750">
    <property type="entry name" value="Ypt/Rab-GAP domain of gyp1p, domain 1"/>
    <property type="match status" value="1"/>
</dbReference>
<feature type="domain" description="Rab-GAP TBC" evidence="5">
    <location>
        <begin position="111"/>
        <end position="296"/>
    </location>
</feature>
<feature type="coiled-coil region" evidence="3">
    <location>
        <begin position="504"/>
        <end position="570"/>
    </location>
</feature>
<dbReference type="GO" id="GO:0031267">
    <property type="term" value="F:small GTPase binding"/>
    <property type="evidence" value="ECO:0007669"/>
    <property type="project" value="UniProtKB-ARBA"/>
</dbReference>
<dbReference type="SUPFAM" id="SSF47923">
    <property type="entry name" value="Ypt/Rab-GAP domain of gyp1p"/>
    <property type="match status" value="2"/>
</dbReference>
<dbReference type="InterPro" id="IPR000195">
    <property type="entry name" value="Rab-GAP-TBC_dom"/>
</dbReference>
<dbReference type="InterPro" id="IPR035969">
    <property type="entry name" value="Rab-GAP_TBC_sf"/>
</dbReference>
<evidence type="ECO:0000313" key="7">
    <source>
        <dbReference type="Proteomes" id="UP000663860"/>
    </source>
</evidence>